<keyword evidence="1" id="KW-0175">Coiled coil</keyword>
<dbReference type="SMART" id="SM00767">
    <property type="entry name" value="DCD"/>
    <property type="match status" value="1"/>
</dbReference>
<dbReference type="PROSITE" id="PS51222">
    <property type="entry name" value="DCD"/>
    <property type="match status" value="1"/>
</dbReference>
<feature type="region of interest" description="Disordered" evidence="2">
    <location>
        <begin position="176"/>
        <end position="216"/>
    </location>
</feature>
<dbReference type="GeneID" id="109719621"/>
<evidence type="ECO:0000313" key="5">
    <source>
        <dbReference type="RefSeq" id="XP_020101983.1"/>
    </source>
</evidence>
<feature type="coiled-coil region" evidence="1">
    <location>
        <begin position="392"/>
        <end position="454"/>
    </location>
</feature>
<dbReference type="InterPro" id="IPR015915">
    <property type="entry name" value="Kelch-typ_b-propeller"/>
</dbReference>
<evidence type="ECO:0000313" key="4">
    <source>
        <dbReference type="Proteomes" id="UP000515123"/>
    </source>
</evidence>
<dbReference type="GO" id="GO:0034976">
    <property type="term" value="P:response to endoplasmic reticulum stress"/>
    <property type="evidence" value="ECO:0007669"/>
    <property type="project" value="InterPro"/>
</dbReference>
<reference evidence="5 6" key="2">
    <citation type="submission" date="2025-04" db="UniProtKB">
        <authorList>
            <consortium name="RefSeq"/>
        </authorList>
    </citation>
    <scope>IDENTIFICATION</scope>
    <source>
        <tissue evidence="5 6">Leaf</tissue>
    </source>
</reference>
<dbReference type="SMART" id="SM00612">
    <property type="entry name" value="Kelch"/>
    <property type="match status" value="6"/>
</dbReference>
<evidence type="ECO:0000259" key="3">
    <source>
        <dbReference type="PROSITE" id="PS51222"/>
    </source>
</evidence>
<proteinExistence type="predicted"/>
<reference evidence="4" key="1">
    <citation type="journal article" date="2015" name="Nat. Genet.">
        <title>The pineapple genome and the evolution of CAM photosynthesis.</title>
        <authorList>
            <person name="Ming R."/>
            <person name="VanBuren R."/>
            <person name="Wai C.M."/>
            <person name="Tang H."/>
            <person name="Schatz M.C."/>
            <person name="Bowers J.E."/>
            <person name="Lyons E."/>
            <person name="Wang M.L."/>
            <person name="Chen J."/>
            <person name="Biggers E."/>
            <person name="Zhang J."/>
            <person name="Huang L."/>
            <person name="Zhang L."/>
            <person name="Miao W."/>
            <person name="Zhang J."/>
            <person name="Ye Z."/>
            <person name="Miao C."/>
            <person name="Lin Z."/>
            <person name="Wang H."/>
            <person name="Zhou H."/>
            <person name="Yim W.C."/>
            <person name="Priest H.D."/>
            <person name="Zheng C."/>
            <person name="Woodhouse M."/>
            <person name="Edger P.P."/>
            <person name="Guyot R."/>
            <person name="Guo H.B."/>
            <person name="Guo H."/>
            <person name="Zheng G."/>
            <person name="Singh R."/>
            <person name="Sharma A."/>
            <person name="Min X."/>
            <person name="Zheng Y."/>
            <person name="Lee H."/>
            <person name="Gurtowski J."/>
            <person name="Sedlazeck F.J."/>
            <person name="Harkess A."/>
            <person name="McKain M.R."/>
            <person name="Liao Z."/>
            <person name="Fang J."/>
            <person name="Liu J."/>
            <person name="Zhang X."/>
            <person name="Zhang Q."/>
            <person name="Hu W."/>
            <person name="Qin Y."/>
            <person name="Wang K."/>
            <person name="Chen L.Y."/>
            <person name="Shirley N."/>
            <person name="Lin Y.R."/>
            <person name="Liu L.Y."/>
            <person name="Hernandez A.G."/>
            <person name="Wright C.L."/>
            <person name="Bulone V."/>
            <person name="Tuskan G.A."/>
            <person name="Heath K."/>
            <person name="Zee F."/>
            <person name="Moore P.H."/>
            <person name="Sunkar R."/>
            <person name="Leebens-Mack J.H."/>
            <person name="Mockler T."/>
            <person name="Bennetzen J.L."/>
            <person name="Freeling M."/>
            <person name="Sankoff D."/>
            <person name="Paterson A.H."/>
            <person name="Zhu X."/>
            <person name="Yang X."/>
            <person name="Smith J.A."/>
            <person name="Cushman J.C."/>
            <person name="Paull R.E."/>
            <person name="Yu Q."/>
        </authorList>
    </citation>
    <scope>NUCLEOTIDE SEQUENCE [LARGE SCALE GENOMIC DNA]</scope>
    <source>
        <strain evidence="4">cv. F153</strain>
    </source>
</reference>
<feature type="domain" description="DCD" evidence="3">
    <location>
        <begin position="33"/>
        <end position="166"/>
    </location>
</feature>
<dbReference type="RefSeq" id="XP_020101984.1">
    <property type="nucleotide sequence ID" value="XM_020246395.1"/>
</dbReference>
<organism evidence="5">
    <name type="scientific">Ananas comosus</name>
    <name type="common">Pineapple</name>
    <name type="synonym">Ananas ananas</name>
    <dbReference type="NCBI Taxonomy" id="4615"/>
    <lineage>
        <taxon>Eukaryota</taxon>
        <taxon>Viridiplantae</taxon>
        <taxon>Streptophyta</taxon>
        <taxon>Embryophyta</taxon>
        <taxon>Tracheophyta</taxon>
        <taxon>Spermatophyta</taxon>
        <taxon>Magnoliopsida</taxon>
        <taxon>Liliopsida</taxon>
        <taxon>Poales</taxon>
        <taxon>Bromeliaceae</taxon>
        <taxon>Bromelioideae</taxon>
        <taxon>Ananas</taxon>
    </lineage>
</organism>
<dbReference type="PANTHER" id="PTHR46034:SF7">
    <property type="entry name" value="INFLUENZA VIRUS NS1A-BINDING PROTEIN"/>
    <property type="match status" value="1"/>
</dbReference>
<feature type="compositionally biased region" description="Polar residues" evidence="2">
    <location>
        <begin position="176"/>
        <end position="194"/>
    </location>
</feature>
<dbReference type="RefSeq" id="XP_020101983.1">
    <property type="nucleotide sequence ID" value="XM_020246394.1"/>
</dbReference>
<dbReference type="Pfam" id="PF01344">
    <property type="entry name" value="Kelch_1"/>
    <property type="match status" value="5"/>
</dbReference>
<dbReference type="Pfam" id="PF10539">
    <property type="entry name" value="Dev_Cell_Death"/>
    <property type="match status" value="1"/>
</dbReference>
<evidence type="ECO:0000256" key="2">
    <source>
        <dbReference type="SAM" id="MobiDB-lite"/>
    </source>
</evidence>
<dbReference type="PANTHER" id="PTHR46034">
    <property type="match status" value="1"/>
</dbReference>
<accession>A0A6P5G863</accession>
<evidence type="ECO:0000313" key="6">
    <source>
        <dbReference type="RefSeq" id="XP_020101984.1"/>
    </source>
</evidence>
<dbReference type="Proteomes" id="UP000515123">
    <property type="component" value="Linkage group 13"/>
</dbReference>
<protein>
    <submittedName>
        <fullName evidence="5 6">Influenza virus NS1A-binding protein homolog isoform X1</fullName>
    </submittedName>
</protein>
<gene>
    <name evidence="5 6" type="primary">LOC109719621</name>
</gene>
<dbReference type="SUPFAM" id="SSF117281">
    <property type="entry name" value="Kelch motif"/>
    <property type="match status" value="1"/>
</dbReference>
<sequence>MVQRKDNNLTKYYPKYPAMPMNCSITARNLRKCDLGGVIFGCKHNTMNECLTKQMFGLPYTHYSYVRNIQEGLPLFLFNYSDRKMHGLFEAAGPGRLNADSYAWTDGGQERTPFPAQVAIRIRVRCQPVMENQFKRVIEENYYTPQHFWFELDHVQTRGLTALFTPLPSPTKTMITPFPSQRNGTSKASTSSNWRVLGSSEAPNANGGETQKDPKTTLDMLNDILSEINLDSTSWNEAKNAQEGSSSQTLPAASNEADCEVPEHWEDLAENNAISVADYGFSVEEQQTHHQFETEMERVLSKLQRLVDERQIPDSSQSDCKDNRAVQYYTREVTENYDEVPNENYSDDFANEGGVSWELAEACEDDILEDKSNVILSMQGDIPSSSRGPRGNLQFERIIKDLKERAENLEKNQVICGQEIERLAVVFNESEVEIEQLKGQIKELELAIDESMRVDDSMNQFVEHCLGSEDVIYLIGGFNGSSLLSNLDSYSPAMDIITPLKAMLYPKSYASAVALSRKIYVIGGGDGLSWNKTVECYDPVYDEWKLYPSLVDEKGSLASVTLRGKIYALGGGNGNDCFAKVEMFDPALERWIMIPSMLQKRFSLDSAELNGAIYAVGGFDGNKYLRSVERLDPREPHWKMLAPMNATRGCHSVAVLNEKLYTTGGYDTDEMVPTVEVYDPRMSVWVMAEPMHFSRGYASTAVLGGSIYAIGGVDNCDNILDIVECYKEGRGWVKTDLKGIGKRCYSSVVVI</sequence>
<dbReference type="AlphaFoldDB" id="A0A6P5G863"/>
<dbReference type="InterPro" id="IPR044832">
    <property type="entry name" value="NRP-like"/>
</dbReference>
<dbReference type="OrthoDB" id="45365at2759"/>
<keyword evidence="4" id="KW-1185">Reference proteome</keyword>
<dbReference type="InterPro" id="IPR006652">
    <property type="entry name" value="Kelch_1"/>
</dbReference>
<evidence type="ECO:0000256" key="1">
    <source>
        <dbReference type="SAM" id="Coils"/>
    </source>
</evidence>
<name>A0A6P5G863_ANACO</name>
<dbReference type="Gene3D" id="2.120.10.80">
    <property type="entry name" value="Kelch-type beta propeller"/>
    <property type="match status" value="1"/>
</dbReference>
<dbReference type="InterPro" id="IPR013989">
    <property type="entry name" value="Dev_and_cell_death_domain"/>
</dbReference>